<dbReference type="PANTHER" id="PTHR12558:SF13">
    <property type="entry name" value="CELL DIVISION CYCLE PROTEIN 27 HOMOLOG"/>
    <property type="match status" value="1"/>
</dbReference>
<dbReference type="RefSeq" id="WP_062904411.1">
    <property type="nucleotide sequence ID" value="NZ_CP012275.1"/>
</dbReference>
<organism evidence="2 5">
    <name type="scientific">Pediococcus damnosus</name>
    <dbReference type="NCBI Taxonomy" id="51663"/>
    <lineage>
        <taxon>Bacteria</taxon>
        <taxon>Bacillati</taxon>
        <taxon>Bacillota</taxon>
        <taxon>Bacilli</taxon>
        <taxon>Lactobacillales</taxon>
        <taxon>Lactobacillaceae</taxon>
        <taxon>Pediococcus</taxon>
    </lineage>
</organism>
<protein>
    <submittedName>
        <fullName evidence="2">TPR-repeat-containing protein, putative component of Menaquinone-cytochrome C reductase</fullName>
    </submittedName>
</protein>
<dbReference type="EMBL" id="CP012275">
    <property type="protein sequence ID" value="AMV62082.1"/>
    <property type="molecule type" value="Genomic_DNA"/>
</dbReference>
<keyword evidence="1" id="KW-0802">TPR repeat</keyword>
<dbReference type="SUPFAM" id="SSF48452">
    <property type="entry name" value="TPR-like"/>
    <property type="match status" value="2"/>
</dbReference>
<accession>A0A143AV74</accession>
<dbReference type="OrthoDB" id="2080803at2"/>
<dbReference type="Pfam" id="PF13181">
    <property type="entry name" value="TPR_8"/>
    <property type="match status" value="1"/>
</dbReference>
<name>A0A143AV74_9LACO</name>
<feature type="repeat" description="TPR" evidence="1">
    <location>
        <begin position="272"/>
        <end position="305"/>
    </location>
</feature>
<dbReference type="InterPro" id="IPR011990">
    <property type="entry name" value="TPR-like_helical_dom_sf"/>
</dbReference>
<sequence>MSYSEQVLKKFESGDIKEGNRLYGWALRKDDDDTLNSLAEELYGLGFDGKAKRIYENLLKKYPDEDTLRVNIADIEIGQGNTNDALQQLSQVKPDSDAYLQSLLVSADLYQTEELYEVSEQKLLEAEKIAPDEQVILFALAEFYNMMQNYKKATAYYLTLIKRGILNLSSVNLVARLATAYAGMGKFETSMAYFEQIKDSDKTPDILFQQGFVYLQLKNYSSAIDMLMQLRDTNQDYVSLYPVLAEAQENNGDLDAAYKTIQEGLSYDEYNEDLFVQAARLATQLQKFDEAEHYLKKAIKINPEQMHAVVELSNLYIQQQRYQDNKDLLQPYIQENDLDPQIYWNTAVSEEHLENFKEAQTAYQNAFPFFTNNADFLHAAVYFFRQVGSDDWTVKALKAYLKLVPDDQEFNLMLEDYEENGF</sequence>
<keyword evidence="4" id="KW-1185">Reference proteome</keyword>
<dbReference type="PROSITE" id="PS50005">
    <property type="entry name" value="TPR"/>
    <property type="match status" value="1"/>
</dbReference>
<evidence type="ECO:0000313" key="2">
    <source>
        <dbReference type="EMBL" id="AMV62082.1"/>
    </source>
</evidence>
<dbReference type="InterPro" id="IPR019734">
    <property type="entry name" value="TPR_rpt"/>
</dbReference>
<dbReference type="Proteomes" id="UP000076244">
    <property type="component" value="Chromosome"/>
</dbReference>
<dbReference type="Proteomes" id="UP000076405">
    <property type="component" value="Chromosome"/>
</dbReference>
<gene>
    <name evidence="2" type="ORF">ADU70_0582</name>
    <name evidence="3" type="ORF">ADU72_2146</name>
</gene>
<dbReference type="EMBL" id="CP012288">
    <property type="protein sequence ID" value="AMV68067.1"/>
    <property type="molecule type" value="Genomic_DNA"/>
</dbReference>
<evidence type="ECO:0000256" key="1">
    <source>
        <dbReference type="PROSITE-ProRule" id="PRU00339"/>
    </source>
</evidence>
<proteinExistence type="predicted"/>
<dbReference type="AlphaFoldDB" id="A0A143AV74"/>
<evidence type="ECO:0000313" key="3">
    <source>
        <dbReference type="EMBL" id="AMV68067.1"/>
    </source>
</evidence>
<evidence type="ECO:0000313" key="4">
    <source>
        <dbReference type="Proteomes" id="UP000076244"/>
    </source>
</evidence>
<dbReference type="Gene3D" id="1.25.40.10">
    <property type="entry name" value="Tetratricopeptide repeat domain"/>
    <property type="match status" value="3"/>
</dbReference>
<dbReference type="Pfam" id="PF14559">
    <property type="entry name" value="TPR_19"/>
    <property type="match status" value="1"/>
</dbReference>
<dbReference type="KEGG" id="pdm:ADU72_2146"/>
<evidence type="ECO:0000313" key="5">
    <source>
        <dbReference type="Proteomes" id="UP000076405"/>
    </source>
</evidence>
<reference evidence="4 5" key="1">
    <citation type="journal article" date="2016" name="PLoS ONE">
        <title>The Identification of Novel Diagnostic Marker Genes for the Detection of Beer Spoiling Pediococcus damnosus Strains Using the BlAst Diagnostic Gene findEr.</title>
        <authorList>
            <person name="Behr J."/>
            <person name="Geissler A.J."/>
            <person name="Schmid J."/>
            <person name="Zehe A."/>
            <person name="Vogel R.F."/>
        </authorList>
    </citation>
    <scope>NUCLEOTIDE SEQUENCE [LARGE SCALE GENOMIC DNA]</scope>
    <source>
        <strain evidence="2 5">TMW 2.1533</strain>
        <strain evidence="3 4">TMW 2.1535</strain>
    </source>
</reference>
<dbReference type="SMART" id="SM00028">
    <property type="entry name" value="TPR"/>
    <property type="match status" value="5"/>
</dbReference>
<dbReference type="Pfam" id="PF13174">
    <property type="entry name" value="TPR_6"/>
    <property type="match status" value="1"/>
</dbReference>
<dbReference type="PANTHER" id="PTHR12558">
    <property type="entry name" value="CELL DIVISION CYCLE 16,23,27"/>
    <property type="match status" value="1"/>
</dbReference>